<dbReference type="Proteomes" id="UP000447434">
    <property type="component" value="Chromosome 7"/>
</dbReference>
<evidence type="ECO:0000313" key="3">
    <source>
        <dbReference type="Proteomes" id="UP000447434"/>
    </source>
</evidence>
<evidence type="ECO:0000313" key="2">
    <source>
        <dbReference type="EMBL" id="KAE9610640.1"/>
    </source>
</evidence>
<keyword evidence="1" id="KW-1133">Transmembrane helix</keyword>
<keyword evidence="3" id="KW-1185">Reference proteome</keyword>
<accession>A0A6A4QA11</accession>
<feature type="transmembrane region" description="Helical" evidence="1">
    <location>
        <begin position="38"/>
        <end position="55"/>
    </location>
</feature>
<comment type="caution">
    <text evidence="2">The sequence shown here is derived from an EMBL/GenBank/DDBJ whole genome shotgun (WGS) entry which is preliminary data.</text>
</comment>
<reference evidence="3" key="1">
    <citation type="journal article" date="2020" name="Nat. Commun.">
        <title>Genome sequence of the cluster root forming white lupin.</title>
        <authorList>
            <person name="Hufnagel B."/>
            <person name="Marques A."/>
            <person name="Soriano A."/>
            <person name="Marques L."/>
            <person name="Divol F."/>
            <person name="Doumas P."/>
            <person name="Sallet E."/>
            <person name="Mancinotti D."/>
            <person name="Carrere S."/>
            <person name="Marande W."/>
            <person name="Arribat S."/>
            <person name="Keller J."/>
            <person name="Huneau C."/>
            <person name="Blein T."/>
            <person name="Aime D."/>
            <person name="Laguerre M."/>
            <person name="Taylor J."/>
            <person name="Schubert V."/>
            <person name="Nelson M."/>
            <person name="Geu-Flores F."/>
            <person name="Crespi M."/>
            <person name="Gallardo-Guerrero K."/>
            <person name="Delaux P.-M."/>
            <person name="Salse J."/>
            <person name="Berges H."/>
            <person name="Guyot R."/>
            <person name="Gouzy J."/>
            <person name="Peret B."/>
        </authorList>
    </citation>
    <scope>NUCLEOTIDE SEQUENCE [LARGE SCALE GENOMIC DNA]</scope>
    <source>
        <strain evidence="3">cv. Amiga</strain>
    </source>
</reference>
<keyword evidence="1" id="KW-0472">Membrane</keyword>
<gene>
    <name evidence="2" type="ORF">Lalb_Chr07g0188751</name>
</gene>
<proteinExistence type="predicted"/>
<organism evidence="2 3">
    <name type="scientific">Lupinus albus</name>
    <name type="common">White lupine</name>
    <name type="synonym">Lupinus termis</name>
    <dbReference type="NCBI Taxonomy" id="3870"/>
    <lineage>
        <taxon>Eukaryota</taxon>
        <taxon>Viridiplantae</taxon>
        <taxon>Streptophyta</taxon>
        <taxon>Embryophyta</taxon>
        <taxon>Tracheophyta</taxon>
        <taxon>Spermatophyta</taxon>
        <taxon>Magnoliopsida</taxon>
        <taxon>eudicotyledons</taxon>
        <taxon>Gunneridae</taxon>
        <taxon>Pentapetalae</taxon>
        <taxon>rosids</taxon>
        <taxon>fabids</taxon>
        <taxon>Fabales</taxon>
        <taxon>Fabaceae</taxon>
        <taxon>Papilionoideae</taxon>
        <taxon>50 kb inversion clade</taxon>
        <taxon>genistoids sensu lato</taxon>
        <taxon>core genistoids</taxon>
        <taxon>Genisteae</taxon>
        <taxon>Lupinus</taxon>
    </lineage>
</organism>
<feature type="transmembrane region" description="Helical" evidence="1">
    <location>
        <begin position="61"/>
        <end position="83"/>
    </location>
</feature>
<evidence type="ECO:0000256" key="1">
    <source>
        <dbReference type="SAM" id="Phobius"/>
    </source>
</evidence>
<dbReference type="AlphaFoldDB" id="A0A6A4QA11"/>
<name>A0A6A4QA11_LUPAL</name>
<dbReference type="EMBL" id="WOCE01000007">
    <property type="protein sequence ID" value="KAE9610640.1"/>
    <property type="molecule type" value="Genomic_DNA"/>
</dbReference>
<keyword evidence="1" id="KW-0812">Transmembrane</keyword>
<sequence length="84" mass="9624">MLLYFVFSTRSCKEVSISGYGVLALDYPRFGLSDSIHGYGKFTVLVHIFSFLLKWCNFYTLGYGIACSPIFPFFSSIIFLLFCF</sequence>
<protein>
    <submittedName>
        <fullName evidence="2">Uncharacterized protein</fullName>
    </submittedName>
</protein>